<evidence type="ECO:0000259" key="1">
    <source>
        <dbReference type="SMART" id="SM00933"/>
    </source>
</evidence>
<dbReference type="InterPro" id="IPR018977">
    <property type="entry name" value="NurA_domain"/>
</dbReference>
<accession>A0A223CYR7</accession>
<keyword evidence="3" id="KW-1185">Reference proteome</keyword>
<dbReference type="Pfam" id="PF09376">
    <property type="entry name" value="NurA"/>
    <property type="match status" value="1"/>
</dbReference>
<reference evidence="2 3" key="1">
    <citation type="journal article" date="2015" name="Int. J. Syst. Evol. Microbiol.">
        <title>Tumebacillus algifaecis sp. nov., isolated from decomposing algal scum.</title>
        <authorList>
            <person name="Wu Y.F."/>
            <person name="Zhang B."/>
            <person name="Xing P."/>
            <person name="Wu Q.L."/>
            <person name="Liu S.J."/>
        </authorList>
    </citation>
    <scope>NUCLEOTIDE SEQUENCE [LARGE SCALE GENOMIC DNA]</scope>
    <source>
        <strain evidence="2 3">THMBR28</strain>
    </source>
</reference>
<dbReference type="AlphaFoldDB" id="A0A223CYR7"/>
<protein>
    <recommendedName>
        <fullName evidence="1">NurA domain-containing protein</fullName>
    </recommendedName>
</protein>
<proteinExistence type="predicted"/>
<dbReference type="Proteomes" id="UP000214688">
    <property type="component" value="Chromosome"/>
</dbReference>
<sequence length="372" mass="43074">MSRRWRRFCPAKGGRSERSMSGLFTLAKELQGLNVTLQEKRNERADQSAVRAALETNVGEFVRAKRLSEQQIRELFQGRSLVGVDGSIHQFGSAYPYTIHLYKALAKSTIPSRDGSSSVEQVSMFSPLQADDHAAVRQFVQERRAELRVEPQEDRLTERDLAEQQAYQILADQKLVELELQVAIDAIDRFRPFLMLMDGGFSRLKGKGGERWEQFEEKVTDSDTIVVGVIEEVGSYRLKSRLDDVDERLLNGYIRGHDREVMFNLLEEGEWLKTSLERPIKNEFYTVFHRLSDQPQAGACDFLREQAQRVDEVIDFLYTITPRKSRGIPLWLDLVDAEARLTKKQVEMIVRTNLDQEIVESFLRPQRERRDF</sequence>
<dbReference type="EMBL" id="CP022657">
    <property type="protein sequence ID" value="ASS74559.1"/>
    <property type="molecule type" value="Genomic_DNA"/>
</dbReference>
<gene>
    <name evidence="2" type="ORF">CIG75_05805</name>
</gene>
<organism evidence="2 3">
    <name type="scientific">Tumebacillus algifaecis</name>
    <dbReference type="NCBI Taxonomy" id="1214604"/>
    <lineage>
        <taxon>Bacteria</taxon>
        <taxon>Bacillati</taxon>
        <taxon>Bacillota</taxon>
        <taxon>Bacilli</taxon>
        <taxon>Bacillales</taxon>
        <taxon>Alicyclobacillaceae</taxon>
        <taxon>Tumebacillus</taxon>
    </lineage>
</organism>
<feature type="domain" description="NurA" evidence="1">
    <location>
        <begin position="79"/>
        <end position="341"/>
    </location>
</feature>
<evidence type="ECO:0000313" key="3">
    <source>
        <dbReference type="Proteomes" id="UP000214688"/>
    </source>
</evidence>
<dbReference type="KEGG" id="tab:CIG75_05805"/>
<evidence type="ECO:0000313" key="2">
    <source>
        <dbReference type="EMBL" id="ASS74559.1"/>
    </source>
</evidence>
<name>A0A223CYR7_9BACL</name>
<dbReference type="SMART" id="SM00933">
    <property type="entry name" value="NurA"/>
    <property type="match status" value="1"/>
</dbReference>